<dbReference type="OrthoDB" id="913579at2759"/>
<feature type="compositionally biased region" description="Basic and acidic residues" evidence="1">
    <location>
        <begin position="46"/>
        <end position="58"/>
    </location>
</feature>
<dbReference type="Proteomes" id="UP000250235">
    <property type="component" value="Unassembled WGS sequence"/>
</dbReference>
<evidence type="ECO:0000313" key="3">
    <source>
        <dbReference type="Proteomes" id="UP000250235"/>
    </source>
</evidence>
<accession>A0A2Z7A4N5</accession>
<name>A0A2Z7A4N5_9LAMI</name>
<protein>
    <submittedName>
        <fullName evidence="2">Uncharacterized protein</fullName>
    </submittedName>
</protein>
<reference evidence="2 3" key="1">
    <citation type="journal article" date="2015" name="Proc. Natl. Acad. Sci. U.S.A.">
        <title>The resurrection genome of Boea hygrometrica: A blueprint for survival of dehydration.</title>
        <authorList>
            <person name="Xiao L."/>
            <person name="Yang G."/>
            <person name="Zhang L."/>
            <person name="Yang X."/>
            <person name="Zhao S."/>
            <person name="Ji Z."/>
            <person name="Zhou Q."/>
            <person name="Hu M."/>
            <person name="Wang Y."/>
            <person name="Chen M."/>
            <person name="Xu Y."/>
            <person name="Jin H."/>
            <person name="Xiao X."/>
            <person name="Hu G."/>
            <person name="Bao F."/>
            <person name="Hu Y."/>
            <person name="Wan P."/>
            <person name="Li L."/>
            <person name="Deng X."/>
            <person name="Kuang T."/>
            <person name="Xiang C."/>
            <person name="Zhu J.K."/>
            <person name="Oliver M.J."/>
            <person name="He Y."/>
        </authorList>
    </citation>
    <scope>NUCLEOTIDE SEQUENCE [LARGE SCALE GENOMIC DNA]</scope>
    <source>
        <strain evidence="3">cv. XS01</strain>
    </source>
</reference>
<dbReference type="EMBL" id="KV024105">
    <property type="protein sequence ID" value="KZV13915.1"/>
    <property type="molecule type" value="Genomic_DNA"/>
</dbReference>
<sequence length="104" mass="11203">MEDGVEDLLDLLGDEEQEQHHATIISDLISATLGSKSSSQEEELIDGNKLEESEKSPSEEDYSGAGRGFGFVDDLISHLATPEIVVAAPPNDEASMLIHSVVHE</sequence>
<gene>
    <name evidence="2" type="ORF">F511_44819</name>
</gene>
<organism evidence="2 3">
    <name type="scientific">Dorcoceras hygrometricum</name>
    <dbReference type="NCBI Taxonomy" id="472368"/>
    <lineage>
        <taxon>Eukaryota</taxon>
        <taxon>Viridiplantae</taxon>
        <taxon>Streptophyta</taxon>
        <taxon>Embryophyta</taxon>
        <taxon>Tracheophyta</taxon>
        <taxon>Spermatophyta</taxon>
        <taxon>Magnoliopsida</taxon>
        <taxon>eudicotyledons</taxon>
        <taxon>Gunneridae</taxon>
        <taxon>Pentapetalae</taxon>
        <taxon>asterids</taxon>
        <taxon>lamiids</taxon>
        <taxon>Lamiales</taxon>
        <taxon>Gesneriaceae</taxon>
        <taxon>Didymocarpoideae</taxon>
        <taxon>Trichosporeae</taxon>
        <taxon>Loxocarpinae</taxon>
        <taxon>Dorcoceras</taxon>
    </lineage>
</organism>
<evidence type="ECO:0000256" key="1">
    <source>
        <dbReference type="SAM" id="MobiDB-lite"/>
    </source>
</evidence>
<keyword evidence="3" id="KW-1185">Reference proteome</keyword>
<dbReference type="AlphaFoldDB" id="A0A2Z7A4N5"/>
<evidence type="ECO:0000313" key="2">
    <source>
        <dbReference type="EMBL" id="KZV13915.1"/>
    </source>
</evidence>
<feature type="region of interest" description="Disordered" evidence="1">
    <location>
        <begin position="34"/>
        <end position="65"/>
    </location>
</feature>
<proteinExistence type="predicted"/>